<sequence>MPPVRTVKARYPSSGAKREYEKLVSDLNAEIDRLSCQNRSLSENLSRTEEKIVSERKNERDLEKHNQSLLNELYQLNKENMTMKADFRKQMEMMENETNQLRTQLCEQMAKQEDTVAEINRMQRVSCGLLNRVFALCSSIQQVRMN</sequence>
<keyword evidence="3" id="KW-1185">Reference proteome</keyword>
<evidence type="ECO:0000313" key="2">
    <source>
        <dbReference type="EMBL" id="KAF8566071.1"/>
    </source>
</evidence>
<name>A0A8T0DH46_9TREM</name>
<feature type="compositionally biased region" description="Basic and acidic residues" evidence="1">
    <location>
        <begin position="46"/>
        <end position="63"/>
    </location>
</feature>
<dbReference type="Proteomes" id="UP000699462">
    <property type="component" value="Unassembled WGS sequence"/>
</dbReference>
<proteinExistence type="predicted"/>
<feature type="region of interest" description="Disordered" evidence="1">
    <location>
        <begin position="40"/>
        <end position="63"/>
    </location>
</feature>
<organism evidence="2 3">
    <name type="scientific">Paragonimus westermani</name>
    <dbReference type="NCBI Taxonomy" id="34504"/>
    <lineage>
        <taxon>Eukaryota</taxon>
        <taxon>Metazoa</taxon>
        <taxon>Spiralia</taxon>
        <taxon>Lophotrochozoa</taxon>
        <taxon>Platyhelminthes</taxon>
        <taxon>Trematoda</taxon>
        <taxon>Digenea</taxon>
        <taxon>Plagiorchiida</taxon>
        <taxon>Troglotremata</taxon>
        <taxon>Troglotrematidae</taxon>
        <taxon>Paragonimus</taxon>
    </lineage>
</organism>
<dbReference type="EMBL" id="JTDF01005658">
    <property type="protein sequence ID" value="KAF8566071.1"/>
    <property type="molecule type" value="Genomic_DNA"/>
</dbReference>
<evidence type="ECO:0000313" key="3">
    <source>
        <dbReference type="Proteomes" id="UP000699462"/>
    </source>
</evidence>
<dbReference type="AlphaFoldDB" id="A0A8T0DH46"/>
<protein>
    <submittedName>
        <fullName evidence="2">Uncharacterized protein</fullName>
    </submittedName>
</protein>
<comment type="caution">
    <text evidence="2">The sequence shown here is derived from an EMBL/GenBank/DDBJ whole genome shotgun (WGS) entry which is preliminary data.</text>
</comment>
<reference evidence="2 3" key="1">
    <citation type="submission" date="2019-07" db="EMBL/GenBank/DDBJ databases">
        <title>Annotation for the trematode Paragonimus westermani.</title>
        <authorList>
            <person name="Choi Y.-J."/>
        </authorList>
    </citation>
    <scope>NUCLEOTIDE SEQUENCE [LARGE SCALE GENOMIC DNA]</scope>
    <source>
        <strain evidence="2">180907_Pwestermani</strain>
    </source>
</reference>
<dbReference type="OrthoDB" id="10254663at2759"/>
<evidence type="ECO:0000256" key="1">
    <source>
        <dbReference type="SAM" id="MobiDB-lite"/>
    </source>
</evidence>
<accession>A0A8T0DH46</accession>
<gene>
    <name evidence="2" type="ORF">P879_06145</name>
</gene>